<evidence type="ECO:0000259" key="3">
    <source>
        <dbReference type="PROSITE" id="PS50113"/>
    </source>
</evidence>
<gene>
    <name evidence="5" type="ORF">BE08_36350</name>
</gene>
<evidence type="ECO:0000259" key="4">
    <source>
        <dbReference type="PROSITE" id="PS50801"/>
    </source>
</evidence>
<dbReference type="Pfam" id="PF08447">
    <property type="entry name" value="PAS_3"/>
    <property type="match status" value="1"/>
</dbReference>
<dbReference type="InterPro" id="IPR001610">
    <property type="entry name" value="PAC"/>
</dbReference>
<evidence type="ECO:0000259" key="2">
    <source>
        <dbReference type="PROSITE" id="PS50112"/>
    </source>
</evidence>
<evidence type="ECO:0008006" key="7">
    <source>
        <dbReference type="Google" id="ProtNLM"/>
    </source>
</evidence>
<dbReference type="PANTHER" id="PTHR33745:SF3">
    <property type="entry name" value="RSBT CO-ANTAGONIST PROTEIN RSBRC"/>
    <property type="match status" value="1"/>
</dbReference>
<dbReference type="SMART" id="SM00091">
    <property type="entry name" value="PAS"/>
    <property type="match status" value="2"/>
</dbReference>
<sequence>MSSPVSSAATPSLDRCARSLHLPDGTFVTASPAAAAVYGAAPEALVGRRLQDLVAPEDIPAAESAIGEAMRSSDAASFVVRLRGDGDAPRRIEIVAHAEGGAASERRLCCAARDAATGARAIAEQAQLSSRAEEMGRRLERLIASVPGIVWEIWFADDPSRQRVSFVSERALALSGYTPEEWLSESDFWAKITPPDDRLAADASGALAATGSASVQSRWLTKDGRLVWVETQMRALCNDDGSLAGYCGVTLDITARKRAEQEQARLHEEMIASQARLLAELSTPLIPLSDGVIAMPLIGSIDRARAERVVETLLRGIGASGARTAILDITGVPTVDTQVADALLKAARGVQLLGAEIVLTGIGPEVARTLVALGVELTGIVTRGTLQDGIRYAVSAARPWPARRSDPTGSSGSAALRR</sequence>
<dbReference type="Pfam" id="PF08448">
    <property type="entry name" value="PAS_4"/>
    <property type="match status" value="1"/>
</dbReference>
<dbReference type="Gene3D" id="3.30.750.24">
    <property type="entry name" value="STAS domain"/>
    <property type="match status" value="1"/>
</dbReference>
<dbReference type="InterPro" id="IPR000014">
    <property type="entry name" value="PAS"/>
</dbReference>
<feature type="domain" description="PAC" evidence="3">
    <location>
        <begin position="213"/>
        <end position="265"/>
    </location>
</feature>
<dbReference type="PANTHER" id="PTHR33745">
    <property type="entry name" value="RSBT ANTAGONIST PROTEIN RSBS-RELATED"/>
    <property type="match status" value="1"/>
</dbReference>
<dbReference type="InterPro" id="IPR051932">
    <property type="entry name" value="Bact_StressResp_Reg"/>
</dbReference>
<dbReference type="Proteomes" id="UP000075420">
    <property type="component" value="Unassembled WGS sequence"/>
</dbReference>
<dbReference type="PROSITE" id="PS50112">
    <property type="entry name" value="PAS"/>
    <property type="match status" value="2"/>
</dbReference>
<dbReference type="EMBL" id="JELY01002002">
    <property type="protein sequence ID" value="KYF53897.1"/>
    <property type="molecule type" value="Genomic_DNA"/>
</dbReference>
<proteinExistence type="predicted"/>
<keyword evidence="1" id="KW-0597">Phosphoprotein</keyword>
<dbReference type="NCBIfam" id="TIGR00229">
    <property type="entry name" value="sensory_box"/>
    <property type="match status" value="1"/>
</dbReference>
<accession>A0A150PE04</accession>
<evidence type="ECO:0000313" key="5">
    <source>
        <dbReference type="EMBL" id="KYF53897.1"/>
    </source>
</evidence>
<dbReference type="InterPro" id="IPR035965">
    <property type="entry name" value="PAS-like_dom_sf"/>
</dbReference>
<protein>
    <recommendedName>
        <fullName evidence="7">Anti-anti-sigma factor</fullName>
    </recommendedName>
</protein>
<dbReference type="InterPro" id="IPR013656">
    <property type="entry name" value="PAS_4"/>
</dbReference>
<dbReference type="Pfam" id="PF01740">
    <property type="entry name" value="STAS"/>
    <property type="match status" value="1"/>
</dbReference>
<dbReference type="PROSITE" id="PS50801">
    <property type="entry name" value="STAS"/>
    <property type="match status" value="1"/>
</dbReference>
<dbReference type="AlphaFoldDB" id="A0A150PE04"/>
<comment type="caution">
    <text evidence="5">The sequence shown here is derived from an EMBL/GenBank/DDBJ whole genome shotgun (WGS) entry which is preliminary data.</text>
</comment>
<dbReference type="SUPFAM" id="SSF55785">
    <property type="entry name" value="PYP-like sensor domain (PAS domain)"/>
    <property type="match status" value="2"/>
</dbReference>
<organism evidence="5 6">
    <name type="scientific">Sorangium cellulosum</name>
    <name type="common">Polyangium cellulosum</name>
    <dbReference type="NCBI Taxonomy" id="56"/>
    <lineage>
        <taxon>Bacteria</taxon>
        <taxon>Pseudomonadati</taxon>
        <taxon>Myxococcota</taxon>
        <taxon>Polyangia</taxon>
        <taxon>Polyangiales</taxon>
        <taxon>Polyangiaceae</taxon>
        <taxon>Sorangium</taxon>
    </lineage>
</organism>
<dbReference type="InterPro" id="IPR013655">
    <property type="entry name" value="PAS_fold_3"/>
</dbReference>
<dbReference type="SMART" id="SM00086">
    <property type="entry name" value="PAC"/>
    <property type="match status" value="1"/>
</dbReference>
<feature type="domain" description="STAS" evidence="4">
    <location>
        <begin position="282"/>
        <end position="397"/>
    </location>
</feature>
<dbReference type="CDD" id="cd00130">
    <property type="entry name" value="PAS"/>
    <property type="match status" value="2"/>
</dbReference>
<dbReference type="PROSITE" id="PS50113">
    <property type="entry name" value="PAC"/>
    <property type="match status" value="1"/>
</dbReference>
<feature type="domain" description="PAS" evidence="2">
    <location>
        <begin position="24"/>
        <end position="73"/>
    </location>
</feature>
<dbReference type="InterPro" id="IPR002645">
    <property type="entry name" value="STAS_dom"/>
</dbReference>
<dbReference type="InterPro" id="IPR000700">
    <property type="entry name" value="PAS-assoc_C"/>
</dbReference>
<name>A0A150PE04_SORCE</name>
<dbReference type="CDD" id="cd07041">
    <property type="entry name" value="STAS_RsbR_RsbS_like"/>
    <property type="match status" value="1"/>
</dbReference>
<evidence type="ECO:0000256" key="1">
    <source>
        <dbReference type="ARBA" id="ARBA00022553"/>
    </source>
</evidence>
<dbReference type="Gene3D" id="3.30.450.20">
    <property type="entry name" value="PAS domain"/>
    <property type="match status" value="2"/>
</dbReference>
<feature type="domain" description="PAS" evidence="2">
    <location>
        <begin position="153"/>
        <end position="198"/>
    </location>
</feature>
<dbReference type="SUPFAM" id="SSF52091">
    <property type="entry name" value="SpoIIaa-like"/>
    <property type="match status" value="1"/>
</dbReference>
<evidence type="ECO:0000313" key="6">
    <source>
        <dbReference type="Proteomes" id="UP000075420"/>
    </source>
</evidence>
<dbReference type="InterPro" id="IPR036513">
    <property type="entry name" value="STAS_dom_sf"/>
</dbReference>
<reference evidence="5 6" key="1">
    <citation type="submission" date="2014-02" db="EMBL/GenBank/DDBJ databases">
        <title>The small core and large imbalanced accessory genome model reveals a collaborative survival strategy of Sorangium cellulosum strains in nature.</title>
        <authorList>
            <person name="Han K."/>
            <person name="Peng R."/>
            <person name="Blom J."/>
            <person name="Li Y.-Z."/>
        </authorList>
    </citation>
    <scope>NUCLEOTIDE SEQUENCE [LARGE SCALE GENOMIC DNA]</scope>
    <source>
        <strain evidence="5 6">So0157-25</strain>
    </source>
</reference>